<sequence>MAAISFCNRKYVRLWPVLILLSVALLLVWRNLQQAQKLAASSRTGGHKSVGLLLSNDSKPASLSANFHLAHDQHPKFIRREDSARTKELRSLLKCRDRSLRFQRLQHGEFWLLQNLVMGRRSREVGCAESVTYTTNGDFTFFDNLEMVVSRWRAPVSFAIHTPGFDLNTTLDAIRYVRNCLPESDSIKDWVSFHVYFPNQHMPDYVPYDEAEVLSYPHMCTLANGSLVSPPYTRIPTTESYKSRANLTYPINVGRNIARLAANTHFIFACDIELYPSVGFVDQFLDMVARNHSVLALDPRQRRRVYPLPVFEIETGVQVPADKDELLTLYRKQQAQVFHLKLCPTCHTIPGQEEWLNRSSRADDQLHVFSKALRKWKFRAWEPFYVSDNTEPLFDERVTWEGQSNKRIQVSYYCSQVSVSQCNILLQNYAMCLLDYEYHVLSPAFLVHSPGIKQSSNGDSTRLQYAKEMSKFIKNKIEPEYRVLFGENSACKT</sequence>
<dbReference type="PANTHER" id="PTHR47412:SF1">
    <property type="entry name" value="FI01434P-RELATED"/>
    <property type="match status" value="1"/>
</dbReference>
<dbReference type="Proteomes" id="UP000035880">
    <property type="component" value="Chromosome 2L"/>
</dbReference>
<reference evidence="1" key="3">
    <citation type="submission" date="2015-04" db="EMBL/GenBank/DDBJ databases">
        <authorList>
            <consortium name="FlyBase"/>
        </authorList>
    </citation>
    <scope>NUCLEOTIDE SEQUENCE</scope>
    <source>
        <strain evidence="1">W501</strain>
    </source>
</reference>
<reference evidence="1" key="1">
    <citation type="journal article" date="2013" name="Genome Res.">
        <title>A second-generation assembly of the Drosophila simulans genome provides new insights into patterns of lineage-specific divergence.</title>
        <authorList>
            <person name="Hu T.T."/>
            <person name="Eisen M.B."/>
            <person name="Thornton K.R."/>
            <person name="Andolfatto P."/>
        </authorList>
    </citation>
    <scope>NUCLEOTIDE SEQUENCE [LARGE SCALE GENOMIC DNA]</scope>
    <source>
        <strain evidence="1">W501</strain>
    </source>
</reference>
<dbReference type="AlphaFoldDB" id="A0A0J9TGC6"/>
<gene>
    <name evidence="1" type="primary">Dsim\GD14937</name>
    <name evidence="1" type="ORF">Dsimw501_GD14937</name>
</gene>
<reference evidence="1" key="2">
    <citation type="submission" date="2014-06" db="EMBL/GenBank/DDBJ databases">
        <authorList>
            <person name="Hu T."/>
            <person name="Eisen M.B."/>
            <person name="Thornton K.R."/>
            <person name="Andolfatto P."/>
        </authorList>
    </citation>
    <scope>NUCLEOTIDE SEQUENCE</scope>
    <source>
        <strain evidence="1">W501</strain>
    </source>
</reference>
<protein>
    <submittedName>
        <fullName evidence="1">Uncharacterized protein, isoform B</fullName>
    </submittedName>
</protein>
<dbReference type="PANTHER" id="PTHR47412">
    <property type="entry name" value="FI01434P-RELATED"/>
    <property type="match status" value="1"/>
</dbReference>
<dbReference type="OrthoDB" id="9974378at2759"/>
<dbReference type="Bgee" id="FBgn0186609">
    <property type="expression patterns" value="Expressed in embryo and 2 other cell types or tissues"/>
</dbReference>
<evidence type="ECO:0000313" key="1">
    <source>
        <dbReference type="EMBL" id="KMY88355.1"/>
    </source>
</evidence>
<dbReference type="EMBL" id="CM002910">
    <property type="protein sequence ID" value="KMY88355.1"/>
    <property type="molecule type" value="Genomic_DNA"/>
</dbReference>
<accession>A0A0J9TGC6</accession>
<name>A0A0J9TGC6_DROSI</name>
<proteinExistence type="predicted"/>
<organism evidence="1">
    <name type="scientific">Drosophila simulans</name>
    <name type="common">Fruit fly</name>
    <dbReference type="NCBI Taxonomy" id="7240"/>
    <lineage>
        <taxon>Eukaryota</taxon>
        <taxon>Metazoa</taxon>
        <taxon>Ecdysozoa</taxon>
        <taxon>Arthropoda</taxon>
        <taxon>Hexapoda</taxon>
        <taxon>Insecta</taxon>
        <taxon>Pterygota</taxon>
        <taxon>Neoptera</taxon>
        <taxon>Endopterygota</taxon>
        <taxon>Diptera</taxon>
        <taxon>Brachycera</taxon>
        <taxon>Muscomorpha</taxon>
        <taxon>Ephydroidea</taxon>
        <taxon>Drosophilidae</taxon>
        <taxon>Drosophila</taxon>
        <taxon>Sophophora</taxon>
    </lineage>
</organism>
<dbReference type="Pfam" id="PF13896">
    <property type="entry name" value="Glyco_transf_49"/>
    <property type="match status" value="1"/>
</dbReference>